<evidence type="ECO:0000313" key="2">
    <source>
        <dbReference type="Proteomes" id="UP000199229"/>
    </source>
</evidence>
<dbReference type="RefSeq" id="WP_091972913.1">
    <property type="nucleotide sequence ID" value="NZ_FOPM01000016.1"/>
</dbReference>
<sequence>MINAVSISSGGIALAMQHYAETAKDVVTIGTSLPSPTQISLSSMALELIANKNDVSLNAAVLRSSLDMEKRVLDITV</sequence>
<accession>A0A1I2VQT7</accession>
<dbReference type="EMBL" id="FOPM01000016">
    <property type="protein sequence ID" value="SFG90799.1"/>
    <property type="molecule type" value="Genomic_DNA"/>
</dbReference>
<organism evidence="1 2">
    <name type="scientific">Methylobacterium gossipiicola</name>
    <dbReference type="NCBI Taxonomy" id="582675"/>
    <lineage>
        <taxon>Bacteria</taxon>
        <taxon>Pseudomonadati</taxon>
        <taxon>Pseudomonadota</taxon>
        <taxon>Alphaproteobacteria</taxon>
        <taxon>Hyphomicrobiales</taxon>
        <taxon>Methylobacteriaceae</taxon>
        <taxon>Methylobacterium</taxon>
    </lineage>
</organism>
<protein>
    <submittedName>
        <fullName evidence="1">Uncharacterized protein</fullName>
    </submittedName>
</protein>
<dbReference type="AlphaFoldDB" id="A0A1I2VQT7"/>
<dbReference type="OrthoDB" id="8004415at2"/>
<gene>
    <name evidence="1" type="ORF">SAMN05192565_11644</name>
</gene>
<keyword evidence="2" id="KW-1185">Reference proteome</keyword>
<dbReference type="Proteomes" id="UP000199229">
    <property type="component" value="Unassembled WGS sequence"/>
</dbReference>
<reference evidence="2" key="1">
    <citation type="submission" date="2016-10" db="EMBL/GenBank/DDBJ databases">
        <authorList>
            <person name="Varghese N."/>
            <person name="Submissions S."/>
        </authorList>
    </citation>
    <scope>NUCLEOTIDE SEQUENCE [LARGE SCALE GENOMIC DNA]</scope>
    <source>
        <strain evidence="2">Gh-105</strain>
    </source>
</reference>
<name>A0A1I2VQT7_9HYPH</name>
<proteinExistence type="predicted"/>
<evidence type="ECO:0000313" key="1">
    <source>
        <dbReference type="EMBL" id="SFG90799.1"/>
    </source>
</evidence>